<protein>
    <recommendedName>
        <fullName evidence="15 16">Type III pantothenate kinase</fullName>
        <ecNumber evidence="6 16">2.7.1.33</ecNumber>
    </recommendedName>
    <alternativeName>
        <fullName evidence="16">PanK-III</fullName>
    </alternativeName>
    <alternativeName>
        <fullName evidence="16">Pantothenic acid kinase</fullName>
    </alternativeName>
</protein>
<dbReference type="CDD" id="cd24015">
    <property type="entry name" value="ASKHA_NBD_PanK-III"/>
    <property type="match status" value="1"/>
</dbReference>
<dbReference type="Gene3D" id="3.30.420.40">
    <property type="match status" value="2"/>
</dbReference>
<accession>A0ABR7NN19</accession>
<feature type="binding site" evidence="16">
    <location>
        <position position="184"/>
    </location>
    <ligand>
        <name>substrate</name>
    </ligand>
</feature>
<evidence type="ECO:0000256" key="4">
    <source>
        <dbReference type="ARBA" id="ARBA00005225"/>
    </source>
</evidence>
<dbReference type="NCBIfam" id="TIGR00671">
    <property type="entry name" value="baf"/>
    <property type="match status" value="1"/>
</dbReference>
<comment type="subunit">
    <text evidence="5 16">Homodimer.</text>
</comment>
<keyword evidence="12 16" id="KW-0630">Potassium</keyword>
<comment type="caution">
    <text evidence="17">The sequence shown here is derived from an EMBL/GenBank/DDBJ whole genome shotgun (WGS) entry which is preliminary data.</text>
</comment>
<evidence type="ECO:0000313" key="17">
    <source>
        <dbReference type="EMBL" id="MBC8577033.1"/>
    </source>
</evidence>
<evidence type="ECO:0000256" key="8">
    <source>
        <dbReference type="ARBA" id="ARBA00022679"/>
    </source>
</evidence>
<dbReference type="PANTHER" id="PTHR34265:SF1">
    <property type="entry name" value="TYPE III PANTOTHENATE KINASE"/>
    <property type="match status" value="1"/>
</dbReference>
<evidence type="ECO:0000256" key="2">
    <source>
        <dbReference type="ARBA" id="ARBA00001958"/>
    </source>
</evidence>
<keyword evidence="13 16" id="KW-0173">Coenzyme A biosynthesis</keyword>
<comment type="caution">
    <text evidence="16">Lacks conserved residue(s) required for the propagation of feature annotation.</text>
</comment>
<dbReference type="GO" id="GO:0016301">
    <property type="term" value="F:kinase activity"/>
    <property type="evidence" value="ECO:0007669"/>
    <property type="project" value="UniProtKB-KW"/>
</dbReference>
<dbReference type="PANTHER" id="PTHR34265">
    <property type="entry name" value="TYPE III PANTOTHENATE KINASE"/>
    <property type="match status" value="1"/>
</dbReference>
<keyword evidence="11 16" id="KW-0067">ATP-binding</keyword>
<evidence type="ECO:0000256" key="1">
    <source>
        <dbReference type="ARBA" id="ARBA00001206"/>
    </source>
</evidence>
<name>A0ABR7NN19_9FIRM</name>
<gene>
    <name evidence="16" type="primary">coaX</name>
    <name evidence="17" type="ORF">H8717_11525</name>
</gene>
<dbReference type="Proteomes" id="UP000658131">
    <property type="component" value="Unassembled WGS sequence"/>
</dbReference>
<feature type="active site" description="Proton acceptor" evidence="16">
    <location>
        <position position="109"/>
    </location>
</feature>
<evidence type="ECO:0000256" key="14">
    <source>
        <dbReference type="ARBA" id="ARBA00038036"/>
    </source>
</evidence>
<evidence type="ECO:0000256" key="16">
    <source>
        <dbReference type="HAMAP-Rule" id="MF_01274"/>
    </source>
</evidence>
<dbReference type="SUPFAM" id="SSF53067">
    <property type="entry name" value="Actin-like ATPase domain"/>
    <property type="match status" value="2"/>
</dbReference>
<comment type="cofactor">
    <cofactor evidence="16">
        <name>NH4(+)</name>
        <dbReference type="ChEBI" id="CHEBI:28938"/>
    </cofactor>
    <cofactor evidence="16">
        <name>K(+)</name>
        <dbReference type="ChEBI" id="CHEBI:29103"/>
    </cofactor>
    <text evidence="16">A monovalent cation. Ammonium or potassium.</text>
</comment>
<evidence type="ECO:0000256" key="6">
    <source>
        <dbReference type="ARBA" id="ARBA00012102"/>
    </source>
</evidence>
<feature type="binding site" evidence="16">
    <location>
        <position position="129"/>
    </location>
    <ligand>
        <name>K(+)</name>
        <dbReference type="ChEBI" id="CHEBI:29103"/>
    </ligand>
</feature>
<keyword evidence="7 16" id="KW-0963">Cytoplasm</keyword>
<keyword evidence="8 16" id="KW-0808">Transferase</keyword>
<feature type="binding site" evidence="16">
    <location>
        <begin position="107"/>
        <end position="110"/>
    </location>
    <ligand>
        <name>substrate</name>
    </ligand>
</feature>
<evidence type="ECO:0000313" key="18">
    <source>
        <dbReference type="Proteomes" id="UP000658131"/>
    </source>
</evidence>
<evidence type="ECO:0000256" key="7">
    <source>
        <dbReference type="ARBA" id="ARBA00022490"/>
    </source>
</evidence>
<dbReference type="Pfam" id="PF03309">
    <property type="entry name" value="Pan_kinase"/>
    <property type="match status" value="1"/>
</dbReference>
<evidence type="ECO:0000256" key="15">
    <source>
        <dbReference type="ARBA" id="ARBA00040883"/>
    </source>
</evidence>
<comment type="subcellular location">
    <subcellularLocation>
        <location evidence="3 16">Cytoplasm</location>
    </subcellularLocation>
</comment>
<dbReference type="RefSeq" id="WP_262400505.1">
    <property type="nucleotide sequence ID" value="NZ_JACRTB010000020.1"/>
</dbReference>
<organism evidence="17 18">
    <name type="scientific">Yanshouia hominis</name>
    <dbReference type="NCBI Taxonomy" id="2763673"/>
    <lineage>
        <taxon>Bacteria</taxon>
        <taxon>Bacillati</taxon>
        <taxon>Bacillota</taxon>
        <taxon>Clostridia</taxon>
        <taxon>Eubacteriales</taxon>
        <taxon>Oscillospiraceae</taxon>
        <taxon>Yanshouia</taxon>
    </lineage>
</organism>
<sequence>MILAIDVGNTNIVLGCFDSQSIRFTARLSTDRFKTGDEYAVLIANLLSLYKADPAEIEGAILSSVVPPLKRAISEAIRIVTGQSCMVVGSGIKTGLNIQIDNPAQLGSDRVVDAVAALAEYKPPIMIFDLGTATTVSVIDRGGSYIGGMIIPGIMVALDALSSRTAQLPRIGLELPRRMIGANTEDCMKSGILYGNAAMIDGIITRASRELGDIPTVIAAGGLAKIIIPLCERPIILDDDLTLKGLRILYEKNRPLR</sequence>
<evidence type="ECO:0000256" key="9">
    <source>
        <dbReference type="ARBA" id="ARBA00022741"/>
    </source>
</evidence>
<evidence type="ECO:0000256" key="12">
    <source>
        <dbReference type="ARBA" id="ARBA00022958"/>
    </source>
</evidence>
<comment type="pathway">
    <text evidence="4 16">Cofactor biosynthesis; coenzyme A biosynthesis; CoA from (R)-pantothenate: step 1/5.</text>
</comment>
<evidence type="ECO:0000256" key="5">
    <source>
        <dbReference type="ARBA" id="ARBA00011738"/>
    </source>
</evidence>
<feature type="binding site" evidence="16">
    <location>
        <position position="132"/>
    </location>
    <ligand>
        <name>ATP</name>
        <dbReference type="ChEBI" id="CHEBI:30616"/>
    </ligand>
</feature>
<feature type="binding site" evidence="16">
    <location>
        <begin position="6"/>
        <end position="13"/>
    </location>
    <ligand>
        <name>ATP</name>
        <dbReference type="ChEBI" id="CHEBI:30616"/>
    </ligand>
</feature>
<proteinExistence type="inferred from homology"/>
<dbReference type="EMBL" id="JACRTB010000020">
    <property type="protein sequence ID" value="MBC8577033.1"/>
    <property type="molecule type" value="Genomic_DNA"/>
</dbReference>
<keyword evidence="9 16" id="KW-0547">Nucleotide-binding</keyword>
<dbReference type="NCBIfam" id="NF009855">
    <property type="entry name" value="PRK13321.1"/>
    <property type="match status" value="1"/>
</dbReference>
<keyword evidence="16" id="KW-0479">Metal-binding</keyword>
<evidence type="ECO:0000256" key="10">
    <source>
        <dbReference type="ARBA" id="ARBA00022777"/>
    </source>
</evidence>
<evidence type="ECO:0000256" key="11">
    <source>
        <dbReference type="ARBA" id="ARBA00022840"/>
    </source>
</evidence>
<comment type="cofactor">
    <cofactor evidence="2">
        <name>K(+)</name>
        <dbReference type="ChEBI" id="CHEBI:29103"/>
    </cofactor>
</comment>
<evidence type="ECO:0000256" key="13">
    <source>
        <dbReference type="ARBA" id="ARBA00022993"/>
    </source>
</evidence>
<comment type="similarity">
    <text evidence="14 16">Belongs to the type III pantothenate kinase family.</text>
</comment>
<reference evidence="17 18" key="1">
    <citation type="submission" date="2020-08" db="EMBL/GenBank/DDBJ databases">
        <title>Genome public.</title>
        <authorList>
            <person name="Liu C."/>
            <person name="Sun Q."/>
        </authorList>
    </citation>
    <scope>NUCLEOTIDE SEQUENCE [LARGE SCALE GENOMIC DNA]</scope>
    <source>
        <strain evidence="17 18">BX1</strain>
    </source>
</reference>
<comment type="catalytic activity">
    <reaction evidence="1 16">
        <text>(R)-pantothenate + ATP = (R)-4'-phosphopantothenate + ADP + H(+)</text>
        <dbReference type="Rhea" id="RHEA:16373"/>
        <dbReference type="ChEBI" id="CHEBI:10986"/>
        <dbReference type="ChEBI" id="CHEBI:15378"/>
        <dbReference type="ChEBI" id="CHEBI:29032"/>
        <dbReference type="ChEBI" id="CHEBI:30616"/>
        <dbReference type="ChEBI" id="CHEBI:456216"/>
        <dbReference type="EC" id="2.7.1.33"/>
    </reaction>
</comment>
<keyword evidence="18" id="KW-1185">Reference proteome</keyword>
<evidence type="ECO:0000256" key="3">
    <source>
        <dbReference type="ARBA" id="ARBA00004496"/>
    </source>
</evidence>
<dbReference type="InterPro" id="IPR004619">
    <property type="entry name" value="Type_III_PanK"/>
</dbReference>
<dbReference type="EC" id="2.7.1.33" evidence="6 16"/>
<dbReference type="HAMAP" id="MF_01274">
    <property type="entry name" value="Pantothen_kinase_3"/>
    <property type="match status" value="1"/>
</dbReference>
<dbReference type="InterPro" id="IPR043129">
    <property type="entry name" value="ATPase_NBD"/>
</dbReference>
<keyword evidence="10 16" id="KW-0418">Kinase</keyword>
<comment type="function">
    <text evidence="16">Catalyzes the phosphorylation of pantothenate (Pan), the first step in CoA biosynthesis.</text>
</comment>